<evidence type="ECO:0000313" key="1">
    <source>
        <dbReference type="EMBL" id="OYR23384.1"/>
    </source>
</evidence>
<accession>A0A1A9FU87</accession>
<sequence>MIHKQQGIISAAKALSIKQQFCVSKRTFRQRLKLKPFYVPTENFVHKNPVMRLRQTSAPKPS</sequence>
<name>A0A1A9FU87_9HYPH</name>
<organism evidence="1 2">
    <name type="scientific">Brucella pseudogrignonensis</name>
    <dbReference type="NCBI Taxonomy" id="419475"/>
    <lineage>
        <taxon>Bacteria</taxon>
        <taxon>Pseudomonadati</taxon>
        <taxon>Pseudomonadota</taxon>
        <taxon>Alphaproteobacteria</taxon>
        <taxon>Hyphomicrobiales</taxon>
        <taxon>Brucellaceae</taxon>
        <taxon>Brucella/Ochrobactrum group</taxon>
        <taxon>Brucella</taxon>
    </lineage>
</organism>
<dbReference type="AlphaFoldDB" id="A0A1A9FU87"/>
<evidence type="ECO:0000313" key="2">
    <source>
        <dbReference type="Proteomes" id="UP000216188"/>
    </source>
</evidence>
<proteinExistence type="predicted"/>
<protein>
    <submittedName>
        <fullName evidence="1">Uncharacterized protein</fullName>
    </submittedName>
</protein>
<dbReference type="EMBL" id="NNRM01000039">
    <property type="protein sequence ID" value="OYR23384.1"/>
    <property type="molecule type" value="Genomic_DNA"/>
</dbReference>
<gene>
    <name evidence="1" type="ORF">CEV34_3388</name>
</gene>
<reference evidence="1 2" key="1">
    <citation type="submission" date="2017-07" db="EMBL/GenBank/DDBJ databases">
        <title>Phylogenetic study on the rhizospheric bacterium Ochrobactrum sp. A44.</title>
        <authorList>
            <person name="Krzyzanowska D.M."/>
            <person name="Ossowicki A."/>
            <person name="Rajewska M."/>
            <person name="Maciag T."/>
            <person name="Kaczynski Z."/>
            <person name="Czerwicka M."/>
            <person name="Jafra S."/>
        </authorList>
    </citation>
    <scope>NUCLEOTIDE SEQUENCE [LARGE SCALE GENOMIC DNA]</scope>
    <source>
        <strain evidence="1 2">CCUG 30717</strain>
    </source>
</reference>
<comment type="caution">
    <text evidence="1">The sequence shown here is derived from an EMBL/GenBank/DDBJ whole genome shotgun (WGS) entry which is preliminary data.</text>
</comment>
<keyword evidence="2" id="KW-1185">Reference proteome</keyword>
<dbReference type="KEGG" id="ops:A8A54_23070"/>
<dbReference type="STRING" id="419475.A8A54_23070"/>
<dbReference type="Proteomes" id="UP000216188">
    <property type="component" value="Unassembled WGS sequence"/>
</dbReference>